<dbReference type="GO" id="GO:0005198">
    <property type="term" value="F:structural molecule activity"/>
    <property type="evidence" value="ECO:0007669"/>
    <property type="project" value="InterPro"/>
</dbReference>
<feature type="domain" description="Phospholipase A2-like" evidence="2">
    <location>
        <begin position="91"/>
        <end position="155"/>
    </location>
</feature>
<name>A0A173GP52_9VIRU</name>
<reference evidence="3 4" key="1">
    <citation type="submission" date="2016-04" db="EMBL/GenBank/DDBJ databases">
        <title>Complete genome sequence of a putative densovirus of the Asian citrus psyllid, Diaphorina citri.</title>
        <authorList>
            <person name="Nigg J.C."/>
            <person name="Nouri S."/>
            <person name="Falk B.W."/>
        </authorList>
    </citation>
    <scope>NUCLEOTIDE SEQUENCE [LARGE SCALE GENOMIC DNA]</scope>
</reference>
<sequence>MSSVNNSAQIKAIKKPSSGKAKPKKTNVKRVEKPVAFGSVTTMSTTSSLVNPYSVPDKRYKTWQTNKGPYVLMGLHRASTQQQRRRRGGFLWPGHNYMGPGNPLDNGEPTTNADKVAQQHDYAYAHAWTEDHIKEADAEARHQFLEHPTEFSSLVGYTGLGLKSLLESVTGTVYPAPSKLRASTAQRSAMAGIKRKKNNDGTEEA</sequence>
<dbReference type="OrthoDB" id="1726at10239"/>
<protein>
    <submittedName>
        <fullName evidence="3">Putative structural protein VP1</fullName>
    </submittedName>
</protein>
<dbReference type="KEGG" id="vg:27963664"/>
<dbReference type="Proteomes" id="UP000174582">
    <property type="component" value="Segment"/>
</dbReference>
<evidence type="ECO:0000259" key="2">
    <source>
        <dbReference type="Pfam" id="PF08398"/>
    </source>
</evidence>
<feature type="region of interest" description="Disordered" evidence="1">
    <location>
        <begin position="176"/>
        <end position="205"/>
    </location>
</feature>
<accession>A0A173GP52</accession>
<dbReference type="GeneID" id="27963664"/>
<proteinExistence type="predicted"/>
<dbReference type="RefSeq" id="YP_009256213.1">
    <property type="nucleotide sequence ID" value="NC_030296.1"/>
</dbReference>
<feature type="region of interest" description="Disordered" evidence="1">
    <location>
        <begin position="1"/>
        <end position="49"/>
    </location>
</feature>
<evidence type="ECO:0000256" key="1">
    <source>
        <dbReference type="SAM" id="MobiDB-lite"/>
    </source>
</evidence>
<feature type="compositionally biased region" description="Low complexity" evidence="1">
    <location>
        <begin position="39"/>
        <end position="48"/>
    </location>
</feature>
<dbReference type="InterPro" id="IPR013607">
    <property type="entry name" value="Phospholipase_A2-like"/>
</dbReference>
<evidence type="ECO:0000313" key="4">
    <source>
        <dbReference type="Proteomes" id="UP000174582"/>
    </source>
</evidence>
<dbReference type="EMBL" id="KX165268">
    <property type="protein sequence ID" value="ANH56807.1"/>
    <property type="molecule type" value="Genomic_DNA"/>
</dbReference>
<organism evidence="3 4">
    <name type="scientific">Diaphorina citri densovirus</name>
    <dbReference type="NCBI Taxonomy" id="1776153"/>
    <lineage>
        <taxon>Viruses</taxon>
        <taxon>Monodnaviria</taxon>
        <taxon>Shotokuvirae</taxon>
        <taxon>Cossaviricota</taxon>
        <taxon>Quintoviricetes</taxon>
        <taxon>Piccovirales</taxon>
        <taxon>Parvoviridae</taxon>
        <taxon>Densovirinae</taxon>
        <taxon>Diciambidensovirus</taxon>
        <taxon>Diciambidensovirus hemipteran1</taxon>
    </lineage>
</organism>
<dbReference type="Pfam" id="PF08398">
    <property type="entry name" value="Phospholip_A2_4"/>
    <property type="match status" value="1"/>
</dbReference>
<evidence type="ECO:0000313" key="3">
    <source>
        <dbReference type="EMBL" id="ANH56807.1"/>
    </source>
</evidence>
<keyword evidence="4" id="KW-1185">Reference proteome</keyword>